<dbReference type="AlphaFoldDB" id="A0AAN0J4Q9"/>
<evidence type="ECO:0000313" key="5">
    <source>
        <dbReference type="EnsemblMetazoa" id="XP_019851703.1"/>
    </source>
</evidence>
<feature type="region of interest" description="Disordered" evidence="2">
    <location>
        <begin position="590"/>
        <end position="613"/>
    </location>
</feature>
<dbReference type="PROSITE" id="PS50238">
    <property type="entry name" value="RHOGAP"/>
    <property type="match status" value="1"/>
</dbReference>
<organism evidence="5 6">
    <name type="scientific">Amphimedon queenslandica</name>
    <name type="common">Sponge</name>
    <dbReference type="NCBI Taxonomy" id="400682"/>
    <lineage>
        <taxon>Eukaryota</taxon>
        <taxon>Metazoa</taxon>
        <taxon>Porifera</taxon>
        <taxon>Demospongiae</taxon>
        <taxon>Heteroscleromorpha</taxon>
        <taxon>Haplosclerida</taxon>
        <taxon>Niphatidae</taxon>
        <taxon>Amphimedon</taxon>
    </lineage>
</organism>
<proteinExistence type="predicted"/>
<feature type="region of interest" description="Disordered" evidence="2">
    <location>
        <begin position="63"/>
        <end position="95"/>
    </location>
</feature>
<dbReference type="RefSeq" id="XP_019851703.1">
    <property type="nucleotide sequence ID" value="XM_019996144.1"/>
</dbReference>
<feature type="compositionally biased region" description="Acidic residues" evidence="2">
    <location>
        <begin position="82"/>
        <end position="95"/>
    </location>
</feature>
<evidence type="ECO:0000313" key="6">
    <source>
        <dbReference type="Proteomes" id="UP000007879"/>
    </source>
</evidence>
<feature type="domain" description="Rho-GAP" evidence="4">
    <location>
        <begin position="364"/>
        <end position="561"/>
    </location>
</feature>
<keyword evidence="3" id="KW-0732">Signal</keyword>
<evidence type="ECO:0000256" key="1">
    <source>
        <dbReference type="ARBA" id="ARBA00022468"/>
    </source>
</evidence>
<dbReference type="InterPro" id="IPR008936">
    <property type="entry name" value="Rho_GTPase_activation_prot"/>
</dbReference>
<feature type="chain" id="PRO_5042971670" description="Rho-GAP domain-containing protein" evidence="3">
    <location>
        <begin position="27"/>
        <end position="730"/>
    </location>
</feature>
<dbReference type="InterPro" id="IPR057323">
    <property type="entry name" value="RHG40/28/18_ubiquitin"/>
</dbReference>
<dbReference type="PANTHER" id="PTHR14963">
    <property type="entry name" value="RHO GTPASE ACTIVATING PROTEIN 18,19-RELATED"/>
    <property type="match status" value="1"/>
</dbReference>
<dbReference type="Gene3D" id="1.10.555.10">
    <property type="entry name" value="Rho GTPase activation protein"/>
    <property type="match status" value="1"/>
</dbReference>
<dbReference type="SUPFAM" id="SSF48350">
    <property type="entry name" value="GTPase activation domain, GAP"/>
    <property type="match status" value="1"/>
</dbReference>
<protein>
    <recommendedName>
        <fullName evidence="4">Rho-GAP domain-containing protein</fullName>
    </recommendedName>
</protein>
<dbReference type="Proteomes" id="UP000007879">
    <property type="component" value="Unassembled WGS sequence"/>
</dbReference>
<feature type="signal peptide" evidence="3">
    <location>
        <begin position="1"/>
        <end position="26"/>
    </location>
</feature>
<dbReference type="Pfam" id="PF00620">
    <property type="entry name" value="RhoGAP"/>
    <property type="match status" value="1"/>
</dbReference>
<name>A0AAN0J4Q9_AMPQE</name>
<dbReference type="GO" id="GO:0005096">
    <property type="term" value="F:GTPase activator activity"/>
    <property type="evidence" value="ECO:0007669"/>
    <property type="project" value="UniProtKB-KW"/>
</dbReference>
<evidence type="ECO:0000256" key="2">
    <source>
        <dbReference type="SAM" id="MobiDB-lite"/>
    </source>
</evidence>
<dbReference type="InterPro" id="IPR000198">
    <property type="entry name" value="RhoGAP_dom"/>
</dbReference>
<feature type="compositionally biased region" description="Polar residues" evidence="2">
    <location>
        <begin position="67"/>
        <end position="78"/>
    </location>
</feature>
<evidence type="ECO:0000256" key="3">
    <source>
        <dbReference type="SAM" id="SignalP"/>
    </source>
</evidence>
<dbReference type="GO" id="GO:0051056">
    <property type="term" value="P:regulation of small GTPase mediated signal transduction"/>
    <property type="evidence" value="ECO:0007669"/>
    <property type="project" value="TreeGrafter"/>
</dbReference>
<dbReference type="GO" id="GO:0030833">
    <property type="term" value="P:regulation of actin filament polymerization"/>
    <property type="evidence" value="ECO:0007669"/>
    <property type="project" value="TreeGrafter"/>
</dbReference>
<dbReference type="GO" id="GO:0005737">
    <property type="term" value="C:cytoplasm"/>
    <property type="evidence" value="ECO:0007669"/>
    <property type="project" value="TreeGrafter"/>
</dbReference>
<accession>A0AAN0J4Q9</accession>
<dbReference type="Pfam" id="PF25442">
    <property type="entry name" value="Ubiquitin_RHG40_C"/>
    <property type="match status" value="1"/>
</dbReference>
<evidence type="ECO:0000259" key="4">
    <source>
        <dbReference type="PROSITE" id="PS50238"/>
    </source>
</evidence>
<dbReference type="PANTHER" id="PTHR14963:SF1">
    <property type="entry name" value="RHO GTPASE-ACTIVATING PROTEIN CONUNDRUM"/>
    <property type="match status" value="1"/>
</dbReference>
<dbReference type="GeneID" id="100640920"/>
<reference evidence="5" key="2">
    <citation type="submission" date="2024-06" db="UniProtKB">
        <authorList>
            <consortium name="EnsemblMetazoa"/>
        </authorList>
    </citation>
    <scope>IDENTIFICATION</scope>
</reference>
<sequence>MLFTLLLVGWDRFSLVTFSLSSLSLSLLMAHRPRLGHVILTRYANKPEELDCFLSEMEEIRQKEDSAISNSSETNHAQNAGGEDEDSDNNEQEEDANWLKKAGFENFVALMENTQGDECPSSHIDITGLPKAHAVAIRQRMHTLRTTIRSRRGLEKRRGSGHSDVRHLFMESKQHVADSSDSSVELRSVQSRKSTPSLQSIPSELLLDEAPPPSTNTHSSITDISYPPTPPTTDDTCPTTPPTTDLNDPDSPMAKPPPSDLPLSKNSSPSPDSGTTPIQADIKLSFCLSSYSQLSKSESLPSISLDPDSLGITTVEDLSDGDMEKIRCLAHIELTITFEENSIPFKTLRAPRQKGNIEEKQFGSSLSVLWQLDQQRCPKAEVPIIFKEMIQFLENNGLHDEGILRVPGSKQKIKEIQDEIEANFSSGSFTFDGCKTVVVASLLKQFIRELPIPLLTYELLPSFASIADINDLKEQVRTLNLLILILPSLHQRVLKCLLQFCEKISKETEHNKMDIKNISMVLAPNLFYKLSSSKLSYNDVTLAAKTTHVVLLMIRYHRVLWTVPSGMLSQVRFLYESELKKLNKRNVKQALQKMSQSETTPPAKKPESSSNNTIKVKTPYFKSISKVVNIQENPTASTVIAKLWKKSQIDFDVIRRVSITSTSDYTQIQQSPNGTDIEFDEDVTEQFLYEVGGNIGERRLHPDTNMLALFEVNPAAVWVIKPKNCPSSTE</sequence>
<keyword evidence="6" id="KW-1185">Reference proteome</keyword>
<dbReference type="KEGG" id="aqu:100640920"/>
<feature type="compositionally biased region" description="Low complexity" evidence="2">
    <location>
        <begin position="232"/>
        <end position="250"/>
    </location>
</feature>
<dbReference type="SMART" id="SM00324">
    <property type="entry name" value="RhoGAP"/>
    <property type="match status" value="1"/>
</dbReference>
<keyword evidence="1" id="KW-0343">GTPase activation</keyword>
<reference evidence="6" key="1">
    <citation type="journal article" date="2010" name="Nature">
        <title>The Amphimedon queenslandica genome and the evolution of animal complexity.</title>
        <authorList>
            <person name="Srivastava M."/>
            <person name="Simakov O."/>
            <person name="Chapman J."/>
            <person name="Fahey B."/>
            <person name="Gauthier M.E."/>
            <person name="Mitros T."/>
            <person name="Richards G.S."/>
            <person name="Conaco C."/>
            <person name="Dacre M."/>
            <person name="Hellsten U."/>
            <person name="Larroux C."/>
            <person name="Putnam N.H."/>
            <person name="Stanke M."/>
            <person name="Adamska M."/>
            <person name="Darling A."/>
            <person name="Degnan S.M."/>
            <person name="Oakley T.H."/>
            <person name="Plachetzki D.C."/>
            <person name="Zhai Y."/>
            <person name="Adamski M."/>
            <person name="Calcino A."/>
            <person name="Cummins S.F."/>
            <person name="Goodstein D.M."/>
            <person name="Harris C."/>
            <person name="Jackson D.J."/>
            <person name="Leys S.P."/>
            <person name="Shu S."/>
            <person name="Woodcroft B.J."/>
            <person name="Vervoort M."/>
            <person name="Kosik K.S."/>
            <person name="Manning G."/>
            <person name="Degnan B.M."/>
            <person name="Rokhsar D.S."/>
        </authorList>
    </citation>
    <scope>NUCLEOTIDE SEQUENCE [LARGE SCALE GENOMIC DNA]</scope>
</reference>
<feature type="compositionally biased region" description="Polar residues" evidence="2">
    <location>
        <begin position="179"/>
        <end position="202"/>
    </location>
</feature>
<dbReference type="GO" id="GO:0007165">
    <property type="term" value="P:signal transduction"/>
    <property type="evidence" value="ECO:0007669"/>
    <property type="project" value="InterPro"/>
</dbReference>
<feature type="region of interest" description="Disordered" evidence="2">
    <location>
        <begin position="173"/>
        <end position="278"/>
    </location>
</feature>
<feature type="compositionally biased region" description="Polar residues" evidence="2">
    <location>
        <begin position="264"/>
        <end position="278"/>
    </location>
</feature>
<dbReference type="EnsemblMetazoa" id="XM_019996144.1">
    <property type="protein sequence ID" value="XP_019851703.1"/>
    <property type="gene ID" value="LOC100640920"/>
</dbReference>